<keyword evidence="2" id="KW-1185">Reference proteome</keyword>
<sequence length="378" mass="41816">MARHIVPIPAANDDGPAVVVEVRQKPDSHPLDVELIGCEGENPYVATIQQRDIGKLKRNFKGSDEEWKGLLSHFLLQKQPEGGNSKILDGVRMVSSLKAEDRLEIIFRQDVQGIKVTLGEIVLPYDEETELNPFEWAQVSAQAHALALNQIVELKSQLSSKQEVVDKLNFQLEDFLKTKNEGETAMLQQFMQLLNEKKRKIRDQQRLLAGAKVDKSSASSVQAAREETKPRKAGPSRASKRKAPTIAAPAEPEPEPESEVMEVDEVKAEDDEEENEDIPGANTPDRTTDEETDDEGNSVEGSLASSVPQSELRERTAVPGRTNRTFSQASKKTSAAADPPSRRELPFGRPTARTKPASKQPSPPAVEDDDDETEDEEL</sequence>
<reference evidence="1" key="1">
    <citation type="journal article" date="2020" name="Stud. Mycol.">
        <title>101 Dothideomycetes genomes: a test case for predicting lifestyles and emergence of pathogens.</title>
        <authorList>
            <person name="Haridas S."/>
            <person name="Albert R."/>
            <person name="Binder M."/>
            <person name="Bloem J."/>
            <person name="Labutti K."/>
            <person name="Salamov A."/>
            <person name="Andreopoulos B."/>
            <person name="Baker S."/>
            <person name="Barry K."/>
            <person name="Bills G."/>
            <person name="Bluhm B."/>
            <person name="Cannon C."/>
            <person name="Castanera R."/>
            <person name="Culley D."/>
            <person name="Daum C."/>
            <person name="Ezra D."/>
            <person name="Gonzalez J."/>
            <person name="Henrissat B."/>
            <person name="Kuo A."/>
            <person name="Liang C."/>
            <person name="Lipzen A."/>
            <person name="Lutzoni F."/>
            <person name="Magnuson J."/>
            <person name="Mondo S."/>
            <person name="Nolan M."/>
            <person name="Ohm R."/>
            <person name="Pangilinan J."/>
            <person name="Park H.-J."/>
            <person name="Ramirez L."/>
            <person name="Alfaro M."/>
            <person name="Sun H."/>
            <person name="Tritt A."/>
            <person name="Yoshinaga Y."/>
            <person name="Zwiers L.-H."/>
            <person name="Turgeon B."/>
            <person name="Goodwin S."/>
            <person name="Spatafora J."/>
            <person name="Crous P."/>
            <person name="Grigoriev I."/>
        </authorList>
    </citation>
    <scope>NUCLEOTIDE SEQUENCE</scope>
    <source>
        <strain evidence="1">ATCC 200398</strain>
    </source>
</reference>
<gene>
    <name evidence="1" type="ORF">BDR25DRAFT_223610</name>
</gene>
<name>A0ACB6QWS1_9PLEO</name>
<organism evidence="1 2">
    <name type="scientific">Lindgomyces ingoldianus</name>
    <dbReference type="NCBI Taxonomy" id="673940"/>
    <lineage>
        <taxon>Eukaryota</taxon>
        <taxon>Fungi</taxon>
        <taxon>Dikarya</taxon>
        <taxon>Ascomycota</taxon>
        <taxon>Pezizomycotina</taxon>
        <taxon>Dothideomycetes</taxon>
        <taxon>Pleosporomycetidae</taxon>
        <taxon>Pleosporales</taxon>
        <taxon>Lindgomycetaceae</taxon>
        <taxon>Lindgomyces</taxon>
    </lineage>
</organism>
<protein>
    <submittedName>
        <fullName evidence="1">Uncharacterized protein</fullName>
    </submittedName>
</protein>
<accession>A0ACB6QWS1</accession>
<comment type="caution">
    <text evidence="1">The sequence shown here is derived from an EMBL/GenBank/DDBJ whole genome shotgun (WGS) entry which is preliminary data.</text>
</comment>
<proteinExistence type="predicted"/>
<dbReference type="EMBL" id="MU003505">
    <property type="protein sequence ID" value="KAF2471326.1"/>
    <property type="molecule type" value="Genomic_DNA"/>
</dbReference>
<evidence type="ECO:0000313" key="2">
    <source>
        <dbReference type="Proteomes" id="UP000799755"/>
    </source>
</evidence>
<dbReference type="Proteomes" id="UP000799755">
    <property type="component" value="Unassembled WGS sequence"/>
</dbReference>
<evidence type="ECO:0000313" key="1">
    <source>
        <dbReference type="EMBL" id="KAF2471326.1"/>
    </source>
</evidence>